<dbReference type="InterPro" id="IPR011059">
    <property type="entry name" value="Metal-dep_hydrolase_composite"/>
</dbReference>
<dbReference type="SUPFAM" id="SSF51338">
    <property type="entry name" value="Composite domain of metallo-dependent hydrolases"/>
    <property type="match status" value="1"/>
</dbReference>
<dbReference type="PANTHER" id="PTHR43794">
    <property type="entry name" value="AMINOHYDROLASE SSNA-RELATED"/>
    <property type="match status" value="1"/>
</dbReference>
<dbReference type="InterPro" id="IPR006680">
    <property type="entry name" value="Amidohydro-rel"/>
</dbReference>
<dbReference type="RefSeq" id="WP_219873072.1">
    <property type="nucleotide sequence ID" value="NZ_JAHZIJ010000009.1"/>
</dbReference>
<dbReference type="Pfam" id="PF01979">
    <property type="entry name" value="Amidohydro_1"/>
    <property type="match status" value="1"/>
</dbReference>
<comment type="caution">
    <text evidence="2">The sequence shown here is derived from an EMBL/GenBank/DDBJ whole genome shotgun (WGS) entry which is preliminary data.</text>
</comment>
<dbReference type="Gene3D" id="2.30.40.10">
    <property type="entry name" value="Urease, subunit C, domain 1"/>
    <property type="match status" value="1"/>
</dbReference>
<dbReference type="SUPFAM" id="SSF51556">
    <property type="entry name" value="Metallo-dependent hydrolases"/>
    <property type="match status" value="1"/>
</dbReference>
<sequence>METYINANVLMGPELELLPNAAIIVDKGKIVSITRDHYEEGIDLEGGLVVPAFYDAHTHIGDTAAKELGIGLLVEEAVAPPHGLKHRFLQQLSEERLIASIRQGLKEMMKCGVAAFGDFREGGLDGIRALREASRALPIRPVILGRPMADYKAGHDLKRAELEAVAEQADGFGISSINAFELEVFQQMREIAGDKILAIHLSESPRDAEMSMNRYGATEVKRAFAFEPDLMVHLTHATASDLVELKARRQHIACCPRTNLLLGDGIPPLHEFYRNGIPVSIGSDNMMFSSPDLFREMDTASRSTRGATQDPKSIDSRYLLTSATISGAKALKLDGAMGALEPGKDATFLVLDMTRDAFVYSNDWVSSVVHRCGPADIRHFICGGVKVIEDYIFMLNI</sequence>
<dbReference type="InterPro" id="IPR050287">
    <property type="entry name" value="MTA/SAH_deaminase"/>
</dbReference>
<dbReference type="PANTHER" id="PTHR43794:SF5">
    <property type="entry name" value="CHLOROHYDROLASE FAMILY PROTEIN"/>
    <property type="match status" value="1"/>
</dbReference>
<organism evidence="2 3">
    <name type="scientific">Paenibacillus oenotherae</name>
    <dbReference type="NCBI Taxonomy" id="1435645"/>
    <lineage>
        <taxon>Bacteria</taxon>
        <taxon>Bacillati</taxon>
        <taxon>Bacillota</taxon>
        <taxon>Bacilli</taxon>
        <taxon>Bacillales</taxon>
        <taxon>Paenibacillaceae</taxon>
        <taxon>Paenibacillus</taxon>
    </lineage>
</organism>
<gene>
    <name evidence="2" type="ORF">K0T92_13800</name>
</gene>
<protein>
    <submittedName>
        <fullName evidence="2">Amidohydrolase family protein</fullName>
    </submittedName>
</protein>
<reference evidence="2 3" key="1">
    <citation type="submission" date="2021-07" db="EMBL/GenBank/DDBJ databases">
        <title>Paenibacillus radiodurans sp. nov., isolated from the southeastern edge of Tengger Desert.</title>
        <authorList>
            <person name="Zhang G."/>
        </authorList>
    </citation>
    <scope>NUCLEOTIDE SEQUENCE [LARGE SCALE GENOMIC DNA]</scope>
    <source>
        <strain evidence="2 3">DT7-4</strain>
    </source>
</reference>
<accession>A0ABS7D7M5</accession>
<dbReference type="NCBIfam" id="NF005552">
    <property type="entry name" value="PRK07213.1"/>
    <property type="match status" value="1"/>
</dbReference>
<evidence type="ECO:0000313" key="2">
    <source>
        <dbReference type="EMBL" id="MBW7475824.1"/>
    </source>
</evidence>
<dbReference type="EMBL" id="JAHZIJ010000009">
    <property type="protein sequence ID" value="MBW7475824.1"/>
    <property type="molecule type" value="Genomic_DNA"/>
</dbReference>
<evidence type="ECO:0000313" key="3">
    <source>
        <dbReference type="Proteomes" id="UP000812277"/>
    </source>
</evidence>
<dbReference type="InterPro" id="IPR032466">
    <property type="entry name" value="Metal_Hydrolase"/>
</dbReference>
<feature type="domain" description="Amidohydrolase-related" evidence="1">
    <location>
        <begin position="48"/>
        <end position="360"/>
    </location>
</feature>
<dbReference type="Proteomes" id="UP000812277">
    <property type="component" value="Unassembled WGS sequence"/>
</dbReference>
<evidence type="ECO:0000259" key="1">
    <source>
        <dbReference type="Pfam" id="PF01979"/>
    </source>
</evidence>
<name>A0ABS7D7M5_9BACL</name>
<keyword evidence="3" id="KW-1185">Reference proteome</keyword>
<dbReference type="Gene3D" id="3.20.20.140">
    <property type="entry name" value="Metal-dependent hydrolases"/>
    <property type="match status" value="1"/>
</dbReference>
<proteinExistence type="predicted"/>